<keyword evidence="2" id="KW-1185">Reference proteome</keyword>
<organism evidence="1 2">
    <name type="scientific">Acaulospora morrowiae</name>
    <dbReference type="NCBI Taxonomy" id="94023"/>
    <lineage>
        <taxon>Eukaryota</taxon>
        <taxon>Fungi</taxon>
        <taxon>Fungi incertae sedis</taxon>
        <taxon>Mucoromycota</taxon>
        <taxon>Glomeromycotina</taxon>
        <taxon>Glomeromycetes</taxon>
        <taxon>Diversisporales</taxon>
        <taxon>Acaulosporaceae</taxon>
        <taxon>Acaulospora</taxon>
    </lineage>
</organism>
<protein>
    <submittedName>
        <fullName evidence="1">6168_t:CDS:1</fullName>
    </submittedName>
</protein>
<dbReference type="Proteomes" id="UP000789342">
    <property type="component" value="Unassembled WGS sequence"/>
</dbReference>
<comment type="caution">
    <text evidence="1">The sequence shown here is derived from an EMBL/GenBank/DDBJ whole genome shotgun (WGS) entry which is preliminary data.</text>
</comment>
<name>A0A9N9GC00_9GLOM</name>
<reference evidence="1" key="1">
    <citation type="submission" date="2021-06" db="EMBL/GenBank/DDBJ databases">
        <authorList>
            <person name="Kallberg Y."/>
            <person name="Tangrot J."/>
            <person name="Rosling A."/>
        </authorList>
    </citation>
    <scope>NUCLEOTIDE SEQUENCE</scope>
    <source>
        <strain evidence="1">CL551</strain>
    </source>
</reference>
<evidence type="ECO:0000313" key="1">
    <source>
        <dbReference type="EMBL" id="CAG8591773.1"/>
    </source>
</evidence>
<gene>
    <name evidence="1" type="ORF">AMORRO_LOCUS7379</name>
</gene>
<evidence type="ECO:0000313" key="2">
    <source>
        <dbReference type="Proteomes" id="UP000789342"/>
    </source>
</evidence>
<dbReference type="EMBL" id="CAJVPV010005494">
    <property type="protein sequence ID" value="CAG8591773.1"/>
    <property type="molecule type" value="Genomic_DNA"/>
</dbReference>
<sequence length="182" mass="21278">MQSDAILLLPEDYKFIMQYRDVKLKTDVLKKLREKYLMTNNCFYKIWREQEVSMIEWYQPISESITPPSQDLPILELPSESCLPSIDHTSFTEETSITENSNQINISNKQVTKRKLKSKSIRISDSSNSEASAKTYIISGADTPNTLTKKVERKDDLYALIKQDRKETEEYEHESERFLNPN</sequence>
<proteinExistence type="predicted"/>
<accession>A0A9N9GC00</accession>
<dbReference type="AlphaFoldDB" id="A0A9N9GC00"/>